<dbReference type="eggNOG" id="arCOG01290">
    <property type="taxonomic scope" value="Archaea"/>
</dbReference>
<dbReference type="GeneID" id="25393330"/>
<dbReference type="OrthoDB" id="15538at2157"/>
<dbReference type="GO" id="GO:0051536">
    <property type="term" value="F:iron-sulfur cluster binding"/>
    <property type="evidence" value="ECO:0007669"/>
    <property type="project" value="UniProtKB-KW"/>
</dbReference>
<evidence type="ECO:0000256" key="4">
    <source>
        <dbReference type="SAM" id="MobiDB-lite"/>
    </source>
</evidence>
<dbReference type="InterPro" id="IPR007197">
    <property type="entry name" value="rSAM"/>
</dbReference>
<dbReference type="Gene3D" id="3.40.50.150">
    <property type="entry name" value="Vaccinia Virus protein VP39"/>
    <property type="match status" value="1"/>
</dbReference>
<feature type="compositionally biased region" description="Basic and acidic residues" evidence="4">
    <location>
        <begin position="394"/>
        <end position="409"/>
    </location>
</feature>
<proteinExistence type="predicted"/>
<gene>
    <name evidence="6" type="ordered locus">Hbut_1396</name>
</gene>
<dbReference type="EMBL" id="CP000493">
    <property type="protein sequence ID" value="ABM81220.1"/>
    <property type="molecule type" value="Genomic_DNA"/>
</dbReference>
<dbReference type="SFLD" id="SFLDG01084">
    <property type="entry name" value="Uncharacterised_Radical_SAM_Su"/>
    <property type="match status" value="1"/>
</dbReference>
<dbReference type="InterPro" id="IPR040086">
    <property type="entry name" value="MJ0683-like"/>
</dbReference>
<accession>A2BMK9</accession>
<sequence length="596" mass="66871">MVEWLEFVIKPSNYISSLCYSILRLEPFTTCSYGCVYCYARWYRGPHGKSQAKPWLPKLFEKLAQRLREPKPFFRLATLSDPLQPPRGPFHPVIKRLLRIALRHKVPIVLNTKGDPRRDPELESLLLALADHGLLIVQLTIPYSSRVAVLLEPGAPPVEARLEALEHLVGHRVPVVVRVQPLIPGLEEEHLWAAEEALERGARGVIGEPLRETREGLERLYKLLGMDWRRWNWEPYQLGEEPGREPLLHPTSPWRLQMHTALAALAARYGAVYSACKDTLRPDAPGLTRWYQPGKTCCLEWLGFRRPVAVRPTLHEYHYLSSARGESLSWTEFMDKACGIGLACSGSLEGQPSWIRKAYRVHENKLRRIVEGGALQKLLGKLADTEQPGGGGMTRDRPPTRKGGEERFPTDPMESDELVLDELELGRTIQLLYDAFASIMDAAGSLSPYVPTSSDIVDTILDLVEAMAAARAGNRQPIYYEPGCGTATVAAKAAERGMHTICLELDETLAVEAHRRLRDNPLAHTVVSDLAVFRPRRADTAYAYLLPRAVAKLLEALKGLGASIISLDYPAENDPDKVLELATIQIDNRRLHIYKA</sequence>
<dbReference type="eggNOG" id="arCOG01631">
    <property type="taxonomic scope" value="Archaea"/>
</dbReference>
<dbReference type="AlphaFoldDB" id="A2BMK9"/>
<reference evidence="6 7" key="1">
    <citation type="journal article" date="2007" name="Archaea">
        <title>The genome of Hyperthermus butylicus: a sulfur-reducing, peptide fermenting, neutrophilic Crenarchaeote growing up to 108 degrees C.</title>
        <authorList>
            <person name="Brugger K."/>
            <person name="Chen L."/>
            <person name="Stark M."/>
            <person name="Zibat A."/>
            <person name="Redder P."/>
            <person name="Ruepp A."/>
            <person name="Awayez M."/>
            <person name="She Q."/>
            <person name="Garrett R.A."/>
            <person name="Klenk H.P."/>
        </authorList>
    </citation>
    <scope>NUCLEOTIDE SEQUENCE [LARGE SCALE GENOMIC DNA]</scope>
    <source>
        <strain evidence="7">DSM 5456 / JCM 9403 / PLM1-5</strain>
    </source>
</reference>
<dbReference type="Gene3D" id="3.80.30.30">
    <property type="match status" value="1"/>
</dbReference>
<dbReference type="InterPro" id="IPR058240">
    <property type="entry name" value="rSAM_sf"/>
</dbReference>
<name>A2BMK9_HYPBU</name>
<dbReference type="RefSeq" id="WP_011822538.1">
    <property type="nucleotide sequence ID" value="NC_008818.1"/>
</dbReference>
<dbReference type="STRING" id="415426.Hbut_1396"/>
<keyword evidence="2" id="KW-0408">Iron</keyword>
<evidence type="ECO:0000259" key="5">
    <source>
        <dbReference type="Pfam" id="PF04055"/>
    </source>
</evidence>
<evidence type="ECO:0000256" key="2">
    <source>
        <dbReference type="ARBA" id="ARBA00023004"/>
    </source>
</evidence>
<organism evidence="6 7">
    <name type="scientific">Hyperthermus butylicus (strain DSM 5456 / JCM 9403 / PLM1-5)</name>
    <dbReference type="NCBI Taxonomy" id="415426"/>
    <lineage>
        <taxon>Archaea</taxon>
        <taxon>Thermoproteota</taxon>
        <taxon>Thermoprotei</taxon>
        <taxon>Desulfurococcales</taxon>
        <taxon>Pyrodictiaceae</taxon>
        <taxon>Hyperthermus</taxon>
    </lineage>
</organism>
<dbReference type="Pfam" id="PF04055">
    <property type="entry name" value="Radical_SAM"/>
    <property type="match status" value="1"/>
</dbReference>
<dbReference type="PANTHER" id="PTHR43432:SF4">
    <property type="entry name" value="RADICAL SAM CORE DOMAIN-CONTAINING PROTEIN"/>
    <property type="match status" value="1"/>
</dbReference>
<keyword evidence="3" id="KW-0411">Iron-sulfur</keyword>
<evidence type="ECO:0000256" key="3">
    <source>
        <dbReference type="ARBA" id="ARBA00023014"/>
    </source>
</evidence>
<dbReference type="GO" id="GO:0003824">
    <property type="term" value="F:catalytic activity"/>
    <property type="evidence" value="ECO:0007669"/>
    <property type="project" value="InterPro"/>
</dbReference>
<dbReference type="EnsemblBacteria" id="ABM81220">
    <property type="protein sequence ID" value="ABM81220"/>
    <property type="gene ID" value="Hbut_1396"/>
</dbReference>
<keyword evidence="1" id="KW-0479">Metal-binding</keyword>
<protein>
    <submittedName>
        <fullName evidence="6">Conserved archaeal protein</fullName>
    </submittedName>
</protein>
<dbReference type="SUPFAM" id="SSF53335">
    <property type="entry name" value="S-adenosyl-L-methionine-dependent methyltransferases"/>
    <property type="match status" value="1"/>
</dbReference>
<evidence type="ECO:0000256" key="1">
    <source>
        <dbReference type="ARBA" id="ARBA00022723"/>
    </source>
</evidence>
<dbReference type="KEGG" id="hbu:Hbut_1396"/>
<evidence type="ECO:0000313" key="6">
    <source>
        <dbReference type="EMBL" id="ABM81220.1"/>
    </source>
</evidence>
<dbReference type="Proteomes" id="UP000002593">
    <property type="component" value="Chromosome"/>
</dbReference>
<dbReference type="GO" id="GO:0046872">
    <property type="term" value="F:metal ion binding"/>
    <property type="evidence" value="ECO:0007669"/>
    <property type="project" value="UniProtKB-KW"/>
</dbReference>
<feature type="domain" description="Radical SAM core" evidence="5">
    <location>
        <begin position="26"/>
        <end position="194"/>
    </location>
</feature>
<dbReference type="SUPFAM" id="SSF102114">
    <property type="entry name" value="Radical SAM enzymes"/>
    <property type="match status" value="1"/>
</dbReference>
<keyword evidence="7" id="KW-1185">Reference proteome</keyword>
<evidence type="ECO:0000313" key="7">
    <source>
        <dbReference type="Proteomes" id="UP000002593"/>
    </source>
</evidence>
<dbReference type="HOGENOM" id="CLU_457596_0_0_2"/>
<dbReference type="SFLD" id="SFLDS00029">
    <property type="entry name" value="Radical_SAM"/>
    <property type="match status" value="1"/>
</dbReference>
<dbReference type="PANTHER" id="PTHR43432">
    <property type="entry name" value="SLR0285 PROTEIN"/>
    <property type="match status" value="1"/>
</dbReference>
<dbReference type="InterPro" id="IPR029063">
    <property type="entry name" value="SAM-dependent_MTases_sf"/>
</dbReference>
<feature type="region of interest" description="Disordered" evidence="4">
    <location>
        <begin position="383"/>
        <end position="412"/>
    </location>
</feature>